<dbReference type="InterPro" id="IPR032810">
    <property type="entry name" value="CCA-adding_enz_C"/>
</dbReference>
<accession>A0ABS6BP56</accession>
<feature type="domain" description="CCA-adding enzyme C-terminal" evidence="10">
    <location>
        <begin position="307"/>
        <end position="445"/>
    </location>
</feature>
<keyword evidence="12" id="KW-1185">Reference proteome</keyword>
<dbReference type="Pfam" id="PF12627">
    <property type="entry name" value="PolyA_pol_RNAbd"/>
    <property type="match status" value="1"/>
</dbReference>
<dbReference type="GO" id="GO:0004810">
    <property type="term" value="F:CCA tRNA nucleotidyltransferase activity"/>
    <property type="evidence" value="ECO:0007669"/>
    <property type="project" value="UniProtKB-EC"/>
</dbReference>
<evidence type="ECO:0000259" key="8">
    <source>
        <dbReference type="Pfam" id="PF01743"/>
    </source>
</evidence>
<dbReference type="EC" id="2.7.7.72" evidence="11"/>
<keyword evidence="2" id="KW-0819">tRNA processing</keyword>
<comment type="caution">
    <text evidence="11">The sequence shown here is derived from an EMBL/GenBank/DDBJ whole genome shotgun (WGS) entry which is preliminary data.</text>
</comment>
<proteinExistence type="inferred from homology"/>
<keyword evidence="3 11" id="KW-0548">Nucleotidyltransferase</keyword>
<dbReference type="InterPro" id="IPR032828">
    <property type="entry name" value="PolyA_RNA-bd"/>
</dbReference>
<sequence length="452" mass="51032">MVSSIGGVMFIPSDVKLILDTLKNNGYEGYIVGGSVRDSSIGKAFPKDYDITTNALPEEIIKIFDKTVPTGIKHGTVTVMINGEGYEVTTYRIDGEYLDNRSPSSVTFVSNLKEDLARRDFTINALAFNEADGIIDYFFGIRDLENKIIRAVGEPNKRFKEDALRMLRAIRFAASLDFDIEEETILAIKNNFNLISNVSNERIRDELCKMLVSDNTTKALKLLEETKLLQVILPELQAAVGFNQQNPHHDKDVFSHIITVVEKCPPVLNIRMAGLLHDIAKPDCFTIDASGIGHFYGHDKKGVIIAGKILRRLKFDNESINEVEILVKEHMNVLKRPTEISVKRLINRTSIKLVFNLFTLQRADALGSRFPQIRLDEINKVEEQTIAIIESKVPLSIKELAINGKDLMDQFSIKPGIEIGIMLKFLLNIVLENSEFNTKEKLISIVYDKYKK</sequence>
<evidence type="ECO:0000256" key="6">
    <source>
        <dbReference type="ARBA" id="ARBA00022884"/>
    </source>
</evidence>
<dbReference type="Pfam" id="PF13735">
    <property type="entry name" value="tRNA_NucTran2_2"/>
    <property type="match status" value="1"/>
</dbReference>
<evidence type="ECO:0000256" key="2">
    <source>
        <dbReference type="ARBA" id="ARBA00022694"/>
    </source>
</evidence>
<evidence type="ECO:0000256" key="7">
    <source>
        <dbReference type="RuleBase" id="RU003953"/>
    </source>
</evidence>
<evidence type="ECO:0000313" key="12">
    <source>
        <dbReference type="Proteomes" id="UP000776252"/>
    </source>
</evidence>
<evidence type="ECO:0000256" key="3">
    <source>
        <dbReference type="ARBA" id="ARBA00022695"/>
    </source>
</evidence>
<dbReference type="InterPro" id="IPR002646">
    <property type="entry name" value="PolA_pol_head_dom"/>
</dbReference>
<evidence type="ECO:0000256" key="4">
    <source>
        <dbReference type="ARBA" id="ARBA00022723"/>
    </source>
</evidence>
<dbReference type="EMBL" id="JAHLDV010000001">
    <property type="protein sequence ID" value="MBU3158204.1"/>
    <property type="molecule type" value="Genomic_DNA"/>
</dbReference>
<dbReference type="InterPro" id="IPR003607">
    <property type="entry name" value="HD/PDEase_dom"/>
</dbReference>
<dbReference type="PANTHER" id="PTHR46173">
    <property type="entry name" value="CCA TRNA NUCLEOTIDYLTRANSFERASE 1, MITOCHONDRIAL"/>
    <property type="match status" value="1"/>
</dbReference>
<feature type="domain" description="Poly A polymerase head" evidence="8">
    <location>
        <begin position="30"/>
        <end position="150"/>
    </location>
</feature>
<keyword evidence="4" id="KW-0479">Metal-binding</keyword>
<organism evidence="11 12">
    <name type="scientific">Clostridium frigoris</name>
    <dbReference type="NCBI Taxonomy" id="205327"/>
    <lineage>
        <taxon>Bacteria</taxon>
        <taxon>Bacillati</taxon>
        <taxon>Bacillota</taxon>
        <taxon>Clostridia</taxon>
        <taxon>Eubacteriales</taxon>
        <taxon>Clostridiaceae</taxon>
        <taxon>Clostridium</taxon>
    </lineage>
</organism>
<keyword evidence="6 7" id="KW-0694">RNA-binding</keyword>
<evidence type="ECO:0000256" key="1">
    <source>
        <dbReference type="ARBA" id="ARBA00001946"/>
    </source>
</evidence>
<dbReference type="PANTHER" id="PTHR46173:SF1">
    <property type="entry name" value="CCA TRNA NUCLEOTIDYLTRANSFERASE 1, MITOCHONDRIAL"/>
    <property type="match status" value="1"/>
</dbReference>
<reference evidence="11 12" key="1">
    <citation type="submission" date="2021-06" db="EMBL/GenBank/DDBJ databases">
        <title>Clostridia strains as spoilage organisms.</title>
        <authorList>
            <person name="Wambui J."/>
            <person name="Stephan R."/>
            <person name="Stevens M.J.A."/>
        </authorList>
    </citation>
    <scope>NUCLEOTIDE SEQUENCE [LARGE SCALE GENOMIC DNA]</scope>
    <source>
        <strain evidence="11 12">DSM 14204</strain>
    </source>
</reference>
<evidence type="ECO:0000313" key="11">
    <source>
        <dbReference type="EMBL" id="MBU3158204.1"/>
    </source>
</evidence>
<dbReference type="InterPro" id="IPR050264">
    <property type="entry name" value="Bact_CCA-adding_enz_type3_sf"/>
</dbReference>
<feature type="domain" description="tRNA nucleotidyltransferase/poly(A) polymerase RNA and SrmB- binding" evidence="9">
    <location>
        <begin position="177"/>
        <end position="238"/>
    </location>
</feature>
<dbReference type="Pfam" id="PF01743">
    <property type="entry name" value="PolyA_pol"/>
    <property type="match status" value="1"/>
</dbReference>
<evidence type="ECO:0000256" key="5">
    <source>
        <dbReference type="ARBA" id="ARBA00022842"/>
    </source>
</evidence>
<protein>
    <submittedName>
        <fullName evidence="11">CCA tRNA nucleotidyltransferase</fullName>
        <ecNumber evidence="11">2.7.7.72</ecNumber>
    </submittedName>
</protein>
<comment type="cofactor">
    <cofactor evidence="1">
        <name>Mg(2+)</name>
        <dbReference type="ChEBI" id="CHEBI:18420"/>
    </cofactor>
</comment>
<gene>
    <name evidence="11" type="ORF">KPL37_00260</name>
</gene>
<dbReference type="NCBIfam" id="NF009814">
    <property type="entry name" value="PRK13299.1"/>
    <property type="match status" value="1"/>
</dbReference>
<evidence type="ECO:0000259" key="10">
    <source>
        <dbReference type="Pfam" id="PF13735"/>
    </source>
</evidence>
<keyword evidence="7 11" id="KW-0808">Transferase</keyword>
<keyword evidence="5" id="KW-0460">Magnesium</keyword>
<dbReference type="CDD" id="cd05398">
    <property type="entry name" value="NT_ClassII-CCAase"/>
    <property type="match status" value="1"/>
</dbReference>
<name>A0ABS6BP56_9CLOT</name>
<dbReference type="CDD" id="cd00077">
    <property type="entry name" value="HDc"/>
    <property type="match status" value="1"/>
</dbReference>
<comment type="similarity">
    <text evidence="7">Belongs to the tRNA nucleotidyltransferase/poly(A) polymerase family.</text>
</comment>
<evidence type="ECO:0000259" key="9">
    <source>
        <dbReference type="Pfam" id="PF12627"/>
    </source>
</evidence>
<dbReference type="Proteomes" id="UP000776252">
    <property type="component" value="Unassembled WGS sequence"/>
</dbReference>